<feature type="coiled-coil region" evidence="1">
    <location>
        <begin position="12"/>
        <end position="47"/>
    </location>
</feature>
<protein>
    <submittedName>
        <fullName evidence="2">Uncharacterized protein</fullName>
    </submittedName>
</protein>
<evidence type="ECO:0000256" key="1">
    <source>
        <dbReference type="SAM" id="Coils"/>
    </source>
</evidence>
<keyword evidence="1" id="KW-0175">Coiled coil</keyword>
<reference evidence="2" key="1">
    <citation type="journal article" date="2021" name="Proc. Natl. Acad. Sci. U.S.A.">
        <title>A Catalog of Tens of Thousands of Viruses from Human Metagenomes Reveals Hidden Associations with Chronic Diseases.</title>
        <authorList>
            <person name="Tisza M.J."/>
            <person name="Buck C.B."/>
        </authorList>
    </citation>
    <scope>NUCLEOTIDE SEQUENCE</scope>
    <source>
        <strain evidence="2">CtfyA6</strain>
    </source>
</reference>
<accession>A0A8S5SSN9</accession>
<dbReference type="EMBL" id="BK032670">
    <property type="protein sequence ID" value="DAF54052.1"/>
    <property type="molecule type" value="Genomic_DNA"/>
</dbReference>
<proteinExistence type="predicted"/>
<organism evidence="2">
    <name type="scientific">Myoviridae sp. ctfyA6</name>
    <dbReference type="NCBI Taxonomy" id="2827698"/>
    <lineage>
        <taxon>Viruses</taxon>
        <taxon>Duplodnaviria</taxon>
        <taxon>Heunggongvirae</taxon>
        <taxon>Uroviricota</taxon>
        <taxon>Caudoviricetes</taxon>
    </lineage>
</organism>
<sequence>MEDMGMTDKQFNAFLRQLIKNLKKANEEKEESKTKEIENIIEDLQKSIED</sequence>
<name>A0A8S5SSN9_9CAUD</name>
<evidence type="ECO:0000313" key="2">
    <source>
        <dbReference type="EMBL" id="DAF54052.1"/>
    </source>
</evidence>